<protein>
    <submittedName>
        <fullName evidence="1">Uncharacterized protein</fullName>
    </submittedName>
</protein>
<dbReference type="EMBL" id="JYDS01000005">
    <property type="protein sequence ID" value="KRZ34153.1"/>
    <property type="molecule type" value="Genomic_DNA"/>
</dbReference>
<dbReference type="AlphaFoldDB" id="A0A0V1EX65"/>
<comment type="caution">
    <text evidence="1">The sequence shown here is derived from an EMBL/GenBank/DDBJ whole genome shotgun (WGS) entry which is preliminary data.</text>
</comment>
<dbReference type="EMBL" id="JYDV01000004">
    <property type="protein sequence ID" value="KRZ45076.1"/>
    <property type="molecule type" value="Genomic_DNA"/>
</dbReference>
<evidence type="ECO:0000313" key="5">
    <source>
        <dbReference type="Proteomes" id="UP000054805"/>
    </source>
</evidence>
<dbReference type="OrthoDB" id="10396736at2759"/>
<reference evidence="4 5" key="1">
    <citation type="submission" date="2015-01" db="EMBL/GenBank/DDBJ databases">
        <title>Evolution of Trichinella species and genotypes.</title>
        <authorList>
            <person name="Korhonen P.K."/>
            <person name="Edoardo P."/>
            <person name="Giuseppe L.R."/>
            <person name="Gasser R.B."/>
        </authorList>
    </citation>
    <scope>NUCLEOTIDE SEQUENCE [LARGE SCALE GENOMIC DNA]</scope>
    <source>
        <strain evidence="1">ISS13</strain>
        <strain evidence="3">ISS176</strain>
        <strain evidence="2">ISS588</strain>
    </source>
</reference>
<sequence length="94" mass="10595">MANAPNDHHNSGRKTCTLKATYTASRYSIFSKDKSNRQNSITTNTATDLTIKMKNQNEQALIKVQTRTTSKNWVAEETTPILLFSDRAFAKKCP</sequence>
<evidence type="ECO:0000313" key="4">
    <source>
        <dbReference type="Proteomes" id="UP000054632"/>
    </source>
</evidence>
<evidence type="ECO:0000313" key="1">
    <source>
        <dbReference type="EMBL" id="KRY78255.1"/>
    </source>
</evidence>
<organism evidence="1 4">
    <name type="scientific">Trichinella pseudospiralis</name>
    <name type="common">Parasitic roundworm</name>
    <dbReference type="NCBI Taxonomy" id="6337"/>
    <lineage>
        <taxon>Eukaryota</taxon>
        <taxon>Metazoa</taxon>
        <taxon>Ecdysozoa</taxon>
        <taxon>Nematoda</taxon>
        <taxon>Enoplea</taxon>
        <taxon>Dorylaimia</taxon>
        <taxon>Trichinellida</taxon>
        <taxon>Trichinellidae</taxon>
        <taxon>Trichinella</taxon>
    </lineage>
</organism>
<evidence type="ECO:0000313" key="2">
    <source>
        <dbReference type="EMBL" id="KRZ34153.1"/>
    </source>
</evidence>
<gene>
    <name evidence="1" type="ORF">T4A_5812</name>
    <name evidence="2" type="ORF">T4B_11672</name>
    <name evidence="3" type="ORF">T4C_13286</name>
</gene>
<evidence type="ECO:0000313" key="3">
    <source>
        <dbReference type="EMBL" id="KRZ45076.1"/>
    </source>
</evidence>
<name>A0A0V1EX65_TRIPS</name>
<keyword evidence="5" id="KW-1185">Reference proteome</keyword>
<dbReference type="Proteomes" id="UP000054826">
    <property type="component" value="Unassembled WGS sequence"/>
</dbReference>
<dbReference type="EMBL" id="JYDR01000004">
    <property type="protein sequence ID" value="KRY78255.1"/>
    <property type="molecule type" value="Genomic_DNA"/>
</dbReference>
<accession>A0A0V1EX65</accession>
<dbReference type="Proteomes" id="UP000054805">
    <property type="component" value="Unassembled WGS sequence"/>
</dbReference>
<proteinExistence type="predicted"/>
<dbReference type="Proteomes" id="UP000054632">
    <property type="component" value="Unassembled WGS sequence"/>
</dbReference>